<accession>A0A080M064</accession>
<proteinExistence type="predicted"/>
<sequence>MFSLLGLWLNMNQIVSPAKPVGQAILPVG</sequence>
<dbReference type="Proteomes" id="UP000020077">
    <property type="component" value="Unassembled WGS sequence"/>
</dbReference>
<gene>
    <name evidence="1" type="ORF">AW09_000030</name>
</gene>
<evidence type="ECO:0000313" key="2">
    <source>
        <dbReference type="Proteomes" id="UP000020077"/>
    </source>
</evidence>
<name>A0A080M064_9PROT</name>
<evidence type="ECO:0000313" key="1">
    <source>
        <dbReference type="EMBL" id="KFB74637.1"/>
    </source>
</evidence>
<reference evidence="1 2" key="1">
    <citation type="submission" date="2014-02" db="EMBL/GenBank/DDBJ databases">
        <title>Expanding our view of genomic diversity in Candidatus Accumulibacter clades.</title>
        <authorList>
            <person name="Skennerton C.T."/>
            <person name="Barr J.J."/>
            <person name="Slater F.R."/>
            <person name="Bond P.L."/>
            <person name="Tyson G.W."/>
        </authorList>
    </citation>
    <scope>NUCLEOTIDE SEQUENCE [LARGE SCALE GENOMIC DNA]</scope>
    <source>
        <strain evidence="2">BA-91</strain>
    </source>
</reference>
<dbReference type="EMBL" id="JDVG02000008">
    <property type="protein sequence ID" value="KFB74637.1"/>
    <property type="molecule type" value="Genomic_DNA"/>
</dbReference>
<dbReference type="AlphaFoldDB" id="A0A080M064"/>
<protein>
    <submittedName>
        <fullName evidence="1">Uncharacterized protein</fullName>
    </submittedName>
</protein>
<organism evidence="1 2">
    <name type="scientific">Candidatus Accumulibacter phosphatis</name>
    <dbReference type="NCBI Taxonomy" id="327160"/>
    <lineage>
        <taxon>Bacteria</taxon>
        <taxon>Pseudomonadati</taxon>
        <taxon>Pseudomonadota</taxon>
        <taxon>Betaproteobacteria</taxon>
        <taxon>Candidatus Accumulibacter</taxon>
    </lineage>
</organism>
<comment type="caution">
    <text evidence="1">The sequence shown here is derived from an EMBL/GenBank/DDBJ whole genome shotgun (WGS) entry which is preliminary data.</text>
</comment>